<accession>A0A3P3VT52</accession>
<reference evidence="1 2" key="1">
    <citation type="submission" date="2018-11" db="EMBL/GenBank/DDBJ databases">
        <title>YIM 102482-1 draft genome.</title>
        <authorList>
            <person name="Li G."/>
            <person name="Jiang Y."/>
        </authorList>
    </citation>
    <scope>NUCLEOTIDE SEQUENCE [LARGE SCALE GENOMIC DNA]</scope>
    <source>
        <strain evidence="1 2">YIM 102482-1</strain>
    </source>
</reference>
<keyword evidence="2" id="KW-1185">Reference proteome</keyword>
<gene>
    <name evidence="1" type="ORF">EG850_11200</name>
</gene>
<sequence>MTRKITSISGTRASWFGILDGYPRGVAVRTLVAPLHVATDSGAGCFFGLLDDGSEVWVKLPGNPQGTQVLVNETVIGGFSTLIAGPTPHRELVNVDADLINSWSGRPLWGDRYMHLDGPVIGHASTHIELVTEHPAEAFQYPKRDDNERRQAHLAALWDLFLGGDPQWLYQHPRDHSIWSHDHGFWMYTQESDWTECDLFQLVGVDNQWADLSALDPDSLETAALELESITHKQVLDVIAQVPACWGTPNRDLEALGWFITTRIPDVASRLRNGATHASRQVHGRK</sequence>
<dbReference type="OrthoDB" id="4419465at2"/>
<dbReference type="Proteomes" id="UP000274391">
    <property type="component" value="Unassembled WGS sequence"/>
</dbReference>
<proteinExistence type="predicted"/>
<protein>
    <submittedName>
        <fullName evidence="1">Uncharacterized protein</fullName>
    </submittedName>
</protein>
<name>A0A3P3VT52_9MICO</name>
<comment type="caution">
    <text evidence="1">The sequence shown here is derived from an EMBL/GenBank/DDBJ whole genome shotgun (WGS) entry which is preliminary data.</text>
</comment>
<dbReference type="EMBL" id="RQVS01000014">
    <property type="protein sequence ID" value="RRJ85945.1"/>
    <property type="molecule type" value="Genomic_DNA"/>
</dbReference>
<evidence type="ECO:0000313" key="1">
    <source>
        <dbReference type="EMBL" id="RRJ85945.1"/>
    </source>
</evidence>
<evidence type="ECO:0000313" key="2">
    <source>
        <dbReference type="Proteomes" id="UP000274391"/>
    </source>
</evidence>
<dbReference type="RefSeq" id="WP_124973508.1">
    <property type="nucleotide sequence ID" value="NZ_RQVS01000014.1"/>
</dbReference>
<dbReference type="AlphaFoldDB" id="A0A3P3VT52"/>
<organism evidence="1 2">
    <name type="scientific">Gulosibacter macacae</name>
    <dbReference type="NCBI Taxonomy" id="2488791"/>
    <lineage>
        <taxon>Bacteria</taxon>
        <taxon>Bacillati</taxon>
        <taxon>Actinomycetota</taxon>
        <taxon>Actinomycetes</taxon>
        <taxon>Micrococcales</taxon>
        <taxon>Microbacteriaceae</taxon>
        <taxon>Gulosibacter</taxon>
    </lineage>
</organism>